<dbReference type="EMBL" id="WTVR01000077">
    <property type="protein sequence ID" value="NMF91316.1"/>
    <property type="molecule type" value="Genomic_DNA"/>
</dbReference>
<dbReference type="CDD" id="cd03224">
    <property type="entry name" value="ABC_TM1139_LivF_branched"/>
    <property type="match status" value="1"/>
</dbReference>
<dbReference type="SMART" id="SM00382">
    <property type="entry name" value="AAA"/>
    <property type="match status" value="1"/>
</dbReference>
<dbReference type="Proteomes" id="UP000652074">
    <property type="component" value="Unassembled WGS sequence"/>
</dbReference>
<dbReference type="PANTHER" id="PTHR43820:SF4">
    <property type="entry name" value="HIGH-AFFINITY BRANCHED-CHAIN AMINO ACID TRANSPORT ATP-BINDING PROTEIN LIVF"/>
    <property type="match status" value="1"/>
</dbReference>
<dbReference type="InterPro" id="IPR017871">
    <property type="entry name" value="ABC_transporter-like_CS"/>
</dbReference>
<feature type="domain" description="ABC transporter" evidence="7">
    <location>
        <begin position="210"/>
        <end position="441"/>
    </location>
</feature>
<dbReference type="PANTHER" id="PTHR43820">
    <property type="entry name" value="HIGH-AFFINITY BRANCHED-CHAIN AMINO ACID TRANSPORT ATP-BINDING PROTEIN LIVF"/>
    <property type="match status" value="1"/>
</dbReference>
<comment type="similarity">
    <text evidence="1">Belongs to the ABC transporter superfamily.</text>
</comment>
<gene>
    <name evidence="8" type="ORF">GPA26_22885</name>
</gene>
<keyword evidence="3" id="KW-0472">Membrane</keyword>
<dbReference type="Gene3D" id="1.20.120.520">
    <property type="entry name" value="nmb1532 protein domain like"/>
    <property type="match status" value="1"/>
</dbReference>
<dbReference type="InterPro" id="IPR027417">
    <property type="entry name" value="P-loop_NTPase"/>
</dbReference>
<keyword evidence="5 8" id="KW-0067">ATP-binding</keyword>
<dbReference type="InterPro" id="IPR012312">
    <property type="entry name" value="Hemerythrin-like"/>
</dbReference>
<sequence length="441" mass="48599">MLAIDIIQAEHRGMWRVASALDALAEAIAADRDAQAAAATTAELLEYLDAYIDRIHHRKEDEFLFPALRRRDPAAAAAIDRLEAEHRDGPVHRDRVHALATAFRDGQRDEQQAFLVALREFAEHLRQHMRFEETDVIPAARRALLPEDWERIDDAFAADEDPLFGVRSRGELDALKARIIALAPEPVGLGGRRENAAFAPAPAPVRETVLEIRGLTSHYGRIQALHGIDLDVKQGQLVALVGANGAGKTTLLRTISGVQPASGGVVRFKGEDITRLAPEKRVRAGICQVPEGRQVFGPMSIEDNLRLGAYFRRDREIEQDLERMYGIFPILKEKRALPAGTLSGGQQQMLAMARALMGRPKLLLLDEPSMGLAPLLVEEIFRVIRSLKAEGITIFLVEQNAHAALAIADIGYVIETGHTILSGPGPELLHDEQVKKAYLGM</sequence>
<dbReference type="InterPro" id="IPR052156">
    <property type="entry name" value="BCAA_Transport_ATP-bd_LivF"/>
</dbReference>
<evidence type="ECO:0000256" key="6">
    <source>
        <dbReference type="ARBA" id="ARBA00022970"/>
    </source>
</evidence>
<proteinExistence type="inferred from homology"/>
<evidence type="ECO:0000256" key="5">
    <source>
        <dbReference type="ARBA" id="ARBA00022840"/>
    </source>
</evidence>
<evidence type="ECO:0000256" key="2">
    <source>
        <dbReference type="ARBA" id="ARBA00022448"/>
    </source>
</evidence>
<evidence type="ECO:0000259" key="7">
    <source>
        <dbReference type="PROSITE" id="PS50893"/>
    </source>
</evidence>
<dbReference type="PROSITE" id="PS50893">
    <property type="entry name" value="ABC_TRANSPORTER_2"/>
    <property type="match status" value="1"/>
</dbReference>
<accession>A0ABX1MYD2</accession>
<dbReference type="Gene3D" id="3.40.50.300">
    <property type="entry name" value="P-loop containing nucleotide triphosphate hydrolases"/>
    <property type="match status" value="1"/>
</dbReference>
<dbReference type="SUPFAM" id="SSF52540">
    <property type="entry name" value="P-loop containing nucleoside triphosphate hydrolases"/>
    <property type="match status" value="1"/>
</dbReference>
<dbReference type="Pfam" id="PF01814">
    <property type="entry name" value="Hemerythrin"/>
    <property type="match status" value="1"/>
</dbReference>
<dbReference type="PROSITE" id="PS00211">
    <property type="entry name" value="ABC_TRANSPORTER_1"/>
    <property type="match status" value="1"/>
</dbReference>
<comment type="caution">
    <text evidence="8">The sequence shown here is derived from an EMBL/GenBank/DDBJ whole genome shotgun (WGS) entry which is preliminary data.</text>
</comment>
<keyword evidence="4" id="KW-0547">Nucleotide-binding</keyword>
<evidence type="ECO:0000256" key="4">
    <source>
        <dbReference type="ARBA" id="ARBA00022741"/>
    </source>
</evidence>
<keyword evidence="2" id="KW-0813">Transport</keyword>
<evidence type="ECO:0000256" key="1">
    <source>
        <dbReference type="ARBA" id="ARBA00005417"/>
    </source>
</evidence>
<dbReference type="InterPro" id="IPR003439">
    <property type="entry name" value="ABC_transporter-like_ATP-bd"/>
</dbReference>
<name>A0ABX1MYD2_9RHOO</name>
<evidence type="ECO:0000313" key="8">
    <source>
        <dbReference type="EMBL" id="NMF91316.1"/>
    </source>
</evidence>
<dbReference type="GO" id="GO:0005524">
    <property type="term" value="F:ATP binding"/>
    <property type="evidence" value="ECO:0007669"/>
    <property type="project" value="UniProtKB-KW"/>
</dbReference>
<evidence type="ECO:0000256" key="3">
    <source>
        <dbReference type="ARBA" id="ARBA00022475"/>
    </source>
</evidence>
<keyword evidence="6" id="KW-0029">Amino-acid transport</keyword>
<dbReference type="Pfam" id="PF00005">
    <property type="entry name" value="ABC_tran"/>
    <property type="match status" value="1"/>
</dbReference>
<keyword evidence="3" id="KW-1003">Cell membrane</keyword>
<keyword evidence="9" id="KW-1185">Reference proteome</keyword>
<reference evidence="8 9" key="1">
    <citation type="submission" date="2019-12" db="EMBL/GenBank/DDBJ databases">
        <title>Comparative genomics gives insights into the taxonomy of the Azoarcus-Aromatoleum group and reveals separate origins of nif in the plant-associated Azoarcus and non-plant-associated Aromatoleum sub-groups.</title>
        <authorList>
            <person name="Lafos M."/>
            <person name="Maluk M."/>
            <person name="Batista M."/>
            <person name="Junghare M."/>
            <person name="Carmona M."/>
            <person name="Faoro H."/>
            <person name="Cruz L.M."/>
            <person name="Battistoni F."/>
            <person name="De Souza E."/>
            <person name="Pedrosa F."/>
            <person name="Chen W.-M."/>
            <person name="Poole P.S."/>
            <person name="Dixon R.A."/>
            <person name="James E.K."/>
        </authorList>
    </citation>
    <scope>NUCLEOTIDE SEQUENCE [LARGE SCALE GENOMIC DNA]</scope>
    <source>
        <strain evidence="8 9">ToN1</strain>
    </source>
</reference>
<protein>
    <submittedName>
        <fullName evidence="8">ATP-binding cassette domain-containing protein</fullName>
    </submittedName>
</protein>
<dbReference type="InterPro" id="IPR003593">
    <property type="entry name" value="AAA+_ATPase"/>
</dbReference>
<evidence type="ECO:0000313" key="9">
    <source>
        <dbReference type="Proteomes" id="UP000652074"/>
    </source>
</evidence>
<dbReference type="CDD" id="cd12108">
    <property type="entry name" value="Hr-like"/>
    <property type="match status" value="1"/>
</dbReference>
<organism evidence="8 9">
    <name type="scientific">Aromatoleum petrolei</name>
    <dbReference type="NCBI Taxonomy" id="76116"/>
    <lineage>
        <taxon>Bacteria</taxon>
        <taxon>Pseudomonadati</taxon>
        <taxon>Pseudomonadota</taxon>
        <taxon>Betaproteobacteria</taxon>
        <taxon>Rhodocyclales</taxon>
        <taxon>Rhodocyclaceae</taxon>
        <taxon>Aromatoleum</taxon>
    </lineage>
</organism>